<proteinExistence type="predicted"/>
<dbReference type="Pfam" id="PF08713">
    <property type="entry name" value="DNA_alkylation"/>
    <property type="match status" value="1"/>
</dbReference>
<dbReference type="CDD" id="cd06561">
    <property type="entry name" value="AlkD_like"/>
    <property type="match status" value="1"/>
</dbReference>
<reference evidence="1 2" key="1">
    <citation type="submission" date="2016-11" db="EMBL/GenBank/DDBJ databases">
        <authorList>
            <person name="Jaros S."/>
            <person name="Januszkiewicz K."/>
            <person name="Wedrychowicz H."/>
        </authorList>
    </citation>
    <scope>NUCLEOTIDE SEQUENCE [LARGE SCALE GENOMIC DNA]</scope>
    <source>
        <strain evidence="1 2">DSM 24787</strain>
    </source>
</reference>
<keyword evidence="2" id="KW-1185">Reference proteome</keyword>
<dbReference type="AlphaFoldDB" id="A0A1N6D9N3"/>
<dbReference type="EMBL" id="FSRA01000001">
    <property type="protein sequence ID" value="SIN67498.1"/>
    <property type="molecule type" value="Genomic_DNA"/>
</dbReference>
<sequence>MTLQEVLDAIKAYGSASTKNTMMKHGCREPIYGAKVADLKVIQKKIKKDQALALALYESGVYEAMYLAGLVADGSAMTEKQLQHWVEHAKSPAISEYTVPWVTAEHPQAWKLGLKWIDSKDEQIACSGWNTLSGIASMKPDEELDIPKLKELLKRVETGIHTAPNRVRYAMNGFVIGVGTYVDVLNKEAIAVARKVGVVSVNMGDTACKVPAAEDYINASRNRPGGAKKKRTLKC</sequence>
<dbReference type="STRING" id="536979.SAMN04488055_0507"/>
<dbReference type="PANTHER" id="PTHR41291">
    <property type="entry name" value="DNA ALKYLATION REPAIR PROTEIN"/>
    <property type="match status" value="1"/>
</dbReference>
<accession>A0A1N6D9N3</accession>
<dbReference type="RefSeq" id="WP_074237609.1">
    <property type="nucleotide sequence ID" value="NZ_FSRA01000001.1"/>
</dbReference>
<dbReference type="SUPFAM" id="SSF48371">
    <property type="entry name" value="ARM repeat"/>
    <property type="match status" value="1"/>
</dbReference>
<dbReference type="PANTHER" id="PTHR41291:SF1">
    <property type="entry name" value="DNA ALKYLATION REPAIR PROTEIN"/>
    <property type="match status" value="1"/>
</dbReference>
<evidence type="ECO:0000313" key="1">
    <source>
        <dbReference type="EMBL" id="SIN67498.1"/>
    </source>
</evidence>
<dbReference type="InterPro" id="IPR016024">
    <property type="entry name" value="ARM-type_fold"/>
</dbReference>
<dbReference type="Gene3D" id="1.25.10.90">
    <property type="match status" value="1"/>
</dbReference>
<protein>
    <submittedName>
        <fullName evidence="1">3-methyladenine DNA glycosylase AlkD</fullName>
    </submittedName>
</protein>
<dbReference type="InterPro" id="IPR014825">
    <property type="entry name" value="DNA_alkylation"/>
</dbReference>
<name>A0A1N6D9N3_9BACT</name>
<gene>
    <name evidence="1" type="ORF">SAMN04488055_0507</name>
</gene>
<dbReference type="Proteomes" id="UP000185003">
    <property type="component" value="Unassembled WGS sequence"/>
</dbReference>
<evidence type="ECO:0000313" key="2">
    <source>
        <dbReference type="Proteomes" id="UP000185003"/>
    </source>
</evidence>
<dbReference type="OrthoDB" id="1117222at2"/>
<organism evidence="1 2">
    <name type="scientific">Chitinophaga niabensis</name>
    <dbReference type="NCBI Taxonomy" id="536979"/>
    <lineage>
        <taxon>Bacteria</taxon>
        <taxon>Pseudomonadati</taxon>
        <taxon>Bacteroidota</taxon>
        <taxon>Chitinophagia</taxon>
        <taxon>Chitinophagales</taxon>
        <taxon>Chitinophagaceae</taxon>
        <taxon>Chitinophaga</taxon>
    </lineage>
</organism>